<sequence>MSYIDTYRKYYQAIIQEHEAVFEKLDMEQLKGFVDLIVTSNKIFVHGAGREGISLRGFAMRLAHLGKPTYWLMDDTTIGMHEGDLLIISDGFGDVGIHRRIEERASKTGAKVAIITGLPEGGNVKNFADFVLFIPAAVYMGKDRDDPDAPRQHDVVPTIQPMGNLYEQHLYLLMDIAAILIKDEMGLTYDDMEANHRNIE</sequence>
<dbReference type="EMBL" id="FQVI01000013">
    <property type="protein sequence ID" value="SHF12102.1"/>
    <property type="molecule type" value="Genomic_DNA"/>
</dbReference>
<evidence type="ECO:0000256" key="1">
    <source>
        <dbReference type="ARBA" id="ARBA00009235"/>
    </source>
</evidence>
<dbReference type="Proteomes" id="UP000184245">
    <property type="component" value="Unassembled WGS sequence"/>
</dbReference>
<dbReference type="GO" id="GO:0016853">
    <property type="term" value="F:isomerase activity"/>
    <property type="evidence" value="ECO:0007669"/>
    <property type="project" value="UniProtKB-KW"/>
</dbReference>
<feature type="domain" description="SIS" evidence="2">
    <location>
        <begin position="33"/>
        <end position="187"/>
    </location>
</feature>
<comment type="similarity">
    <text evidence="1">Belongs to the SIS family. PHI subfamily.</text>
</comment>
<dbReference type="SUPFAM" id="SSF53697">
    <property type="entry name" value="SIS domain"/>
    <property type="match status" value="1"/>
</dbReference>
<dbReference type="InterPro" id="IPR017552">
    <property type="entry name" value="PHI/rmpB"/>
</dbReference>
<protein>
    <submittedName>
        <fullName evidence="3">6-phospho-3-hexuloisomerase</fullName>
    </submittedName>
</protein>
<dbReference type="RefSeq" id="WP_072852431.1">
    <property type="nucleotide sequence ID" value="NZ_FQVI01000013.1"/>
</dbReference>
<dbReference type="PROSITE" id="PS51464">
    <property type="entry name" value="SIS"/>
    <property type="match status" value="1"/>
</dbReference>
<name>A0A1M4Z2Y6_9CLOT</name>
<keyword evidence="4" id="KW-1185">Reference proteome</keyword>
<dbReference type="PANTHER" id="PTHR43443">
    <property type="entry name" value="3-HEXULOSE-6-PHOSPHATE ISOMERASE"/>
    <property type="match status" value="1"/>
</dbReference>
<dbReference type="GO" id="GO:1901135">
    <property type="term" value="P:carbohydrate derivative metabolic process"/>
    <property type="evidence" value="ECO:0007669"/>
    <property type="project" value="InterPro"/>
</dbReference>
<dbReference type="STRING" id="1122155.SAMN02745158_02604"/>
<dbReference type="InterPro" id="IPR001347">
    <property type="entry name" value="SIS_dom"/>
</dbReference>
<proteinExistence type="inferred from homology"/>
<dbReference type="AlphaFoldDB" id="A0A1M4Z2Y6"/>
<gene>
    <name evidence="3" type="ORF">SAMN02745158_02604</name>
</gene>
<accession>A0A1M4Z2Y6</accession>
<dbReference type="Gene3D" id="3.40.50.10490">
    <property type="entry name" value="Glucose-6-phosphate isomerase like protein, domain 1"/>
    <property type="match status" value="1"/>
</dbReference>
<dbReference type="InterPro" id="IPR046348">
    <property type="entry name" value="SIS_dom_sf"/>
</dbReference>
<dbReference type="OrthoDB" id="9797832at2"/>
<evidence type="ECO:0000313" key="4">
    <source>
        <dbReference type="Proteomes" id="UP000184245"/>
    </source>
</evidence>
<reference evidence="3 4" key="1">
    <citation type="submission" date="2016-11" db="EMBL/GenBank/DDBJ databases">
        <authorList>
            <person name="Jaros S."/>
            <person name="Januszkiewicz K."/>
            <person name="Wedrychowicz H."/>
        </authorList>
    </citation>
    <scope>NUCLEOTIDE SEQUENCE [LARGE SCALE GENOMIC DNA]</scope>
    <source>
        <strain evidence="3 4">DSM 17459</strain>
    </source>
</reference>
<organism evidence="3 4">
    <name type="scientific">Lactonifactor longoviformis DSM 17459</name>
    <dbReference type="NCBI Taxonomy" id="1122155"/>
    <lineage>
        <taxon>Bacteria</taxon>
        <taxon>Bacillati</taxon>
        <taxon>Bacillota</taxon>
        <taxon>Clostridia</taxon>
        <taxon>Eubacteriales</taxon>
        <taxon>Clostridiaceae</taxon>
        <taxon>Lactonifactor</taxon>
    </lineage>
</organism>
<dbReference type="GO" id="GO:0097367">
    <property type="term" value="F:carbohydrate derivative binding"/>
    <property type="evidence" value="ECO:0007669"/>
    <property type="project" value="InterPro"/>
</dbReference>
<keyword evidence="3" id="KW-0413">Isomerase</keyword>
<dbReference type="PANTHER" id="PTHR43443:SF1">
    <property type="entry name" value="3-HEXULOSE-6-PHOSPHATE ISOMERASE"/>
    <property type="match status" value="1"/>
</dbReference>
<evidence type="ECO:0000259" key="2">
    <source>
        <dbReference type="PROSITE" id="PS51464"/>
    </source>
</evidence>
<evidence type="ECO:0000313" key="3">
    <source>
        <dbReference type="EMBL" id="SHF12102.1"/>
    </source>
</evidence>